<evidence type="ECO:0000256" key="2">
    <source>
        <dbReference type="ARBA" id="ARBA00010790"/>
    </source>
</evidence>
<comment type="caution">
    <text evidence="7">The sequence shown here is derived from an EMBL/GenBank/DDBJ whole genome shotgun (WGS) entry which is preliminary data.</text>
</comment>
<dbReference type="OrthoDB" id="9785276at2"/>
<keyword evidence="4 5" id="KW-0274">FAD</keyword>
<dbReference type="InterPro" id="IPR012132">
    <property type="entry name" value="GMC_OxRdtase"/>
</dbReference>
<dbReference type="GO" id="GO:0016614">
    <property type="term" value="F:oxidoreductase activity, acting on CH-OH group of donors"/>
    <property type="evidence" value="ECO:0007669"/>
    <property type="project" value="InterPro"/>
</dbReference>
<feature type="binding site" evidence="5">
    <location>
        <position position="80"/>
    </location>
    <ligand>
        <name>FAD</name>
        <dbReference type="ChEBI" id="CHEBI:57692"/>
    </ligand>
</feature>
<evidence type="ECO:0000313" key="8">
    <source>
        <dbReference type="Proteomes" id="UP000233387"/>
    </source>
</evidence>
<dbReference type="SUPFAM" id="SSF54373">
    <property type="entry name" value="FAD-linked reductases, C-terminal domain"/>
    <property type="match status" value="1"/>
</dbReference>
<dbReference type="Gene3D" id="3.50.50.60">
    <property type="entry name" value="FAD/NAD(P)-binding domain"/>
    <property type="match status" value="1"/>
</dbReference>
<evidence type="ECO:0000256" key="5">
    <source>
        <dbReference type="PIRSR" id="PIRSR000137-2"/>
    </source>
</evidence>
<comment type="cofactor">
    <cofactor evidence="1 5">
        <name>FAD</name>
        <dbReference type="ChEBI" id="CHEBI:57692"/>
    </cofactor>
</comment>
<organism evidence="7 8">
    <name type="scientific">Raineya orbicola</name>
    <dbReference type="NCBI Taxonomy" id="2016530"/>
    <lineage>
        <taxon>Bacteria</taxon>
        <taxon>Pseudomonadati</taxon>
        <taxon>Bacteroidota</taxon>
        <taxon>Cytophagia</taxon>
        <taxon>Cytophagales</taxon>
        <taxon>Raineyaceae</taxon>
        <taxon>Raineya</taxon>
    </lineage>
</organism>
<dbReference type="InterPro" id="IPR000172">
    <property type="entry name" value="GMC_OxRdtase_N"/>
</dbReference>
<dbReference type="PANTHER" id="PTHR11552">
    <property type="entry name" value="GLUCOSE-METHANOL-CHOLINE GMC OXIDOREDUCTASE"/>
    <property type="match status" value="1"/>
</dbReference>
<dbReference type="Proteomes" id="UP000233387">
    <property type="component" value="Unassembled WGS sequence"/>
</dbReference>
<dbReference type="EMBL" id="NKXO01000004">
    <property type="protein sequence ID" value="PKQ70615.1"/>
    <property type="molecule type" value="Genomic_DNA"/>
</dbReference>
<evidence type="ECO:0000313" key="7">
    <source>
        <dbReference type="EMBL" id="PKQ70615.1"/>
    </source>
</evidence>
<dbReference type="InterPro" id="IPR007867">
    <property type="entry name" value="GMC_OxRtase_C"/>
</dbReference>
<evidence type="ECO:0000256" key="1">
    <source>
        <dbReference type="ARBA" id="ARBA00001974"/>
    </source>
</evidence>
<dbReference type="GO" id="GO:0050660">
    <property type="term" value="F:flavin adenine dinucleotide binding"/>
    <property type="evidence" value="ECO:0007669"/>
    <property type="project" value="InterPro"/>
</dbReference>
<dbReference type="RefSeq" id="WP_101357611.1">
    <property type="nucleotide sequence ID" value="NZ_NKXO01000004.1"/>
</dbReference>
<keyword evidence="3" id="KW-0285">Flavoprotein</keyword>
<dbReference type="InterPro" id="IPR036188">
    <property type="entry name" value="FAD/NAD-bd_sf"/>
</dbReference>
<name>A0A2N3IJW2_9BACT</name>
<comment type="similarity">
    <text evidence="2">Belongs to the GMC oxidoreductase family.</text>
</comment>
<reference evidence="7 8" key="1">
    <citation type="submission" date="2017-06" db="EMBL/GenBank/DDBJ databases">
        <title>Raineya orbicola gen. nov., sp. nov. a slightly thermophilic bacterium of the phylum Bacteroidetes and the description of Raineyaceae fam. nov.</title>
        <authorList>
            <person name="Albuquerque L."/>
            <person name="Polonia A.R.M."/>
            <person name="Barroso C."/>
            <person name="Froufe H.J.C."/>
            <person name="Lage O."/>
            <person name="Lobo-Da-Cunha A."/>
            <person name="Egas C."/>
            <person name="Da Costa M.S."/>
        </authorList>
    </citation>
    <scope>NUCLEOTIDE SEQUENCE [LARGE SCALE GENOMIC DNA]</scope>
    <source>
        <strain evidence="7 8">SPSPC-11</strain>
    </source>
</reference>
<gene>
    <name evidence="7" type="ORF">Rain11_0345</name>
</gene>
<evidence type="ECO:0000256" key="4">
    <source>
        <dbReference type="ARBA" id="ARBA00022827"/>
    </source>
</evidence>
<feature type="binding site" evidence="5">
    <location>
        <position position="218"/>
    </location>
    <ligand>
        <name>FAD</name>
        <dbReference type="ChEBI" id="CHEBI:57692"/>
    </ligand>
</feature>
<dbReference type="PANTHER" id="PTHR11552:SF147">
    <property type="entry name" value="CHOLINE DEHYDROGENASE, MITOCHONDRIAL"/>
    <property type="match status" value="1"/>
</dbReference>
<dbReference type="Gene3D" id="3.30.560.10">
    <property type="entry name" value="Glucose Oxidase, domain 3"/>
    <property type="match status" value="1"/>
</dbReference>
<accession>A0A2N3IJW2</accession>
<dbReference type="Pfam" id="PF00732">
    <property type="entry name" value="GMC_oxred_N"/>
    <property type="match status" value="1"/>
</dbReference>
<protein>
    <submittedName>
        <fullName evidence="7">Choline dehydrogenase and flavoprotein-like protein</fullName>
    </submittedName>
</protein>
<dbReference type="PIRSF" id="PIRSF000137">
    <property type="entry name" value="Alcohol_oxidase"/>
    <property type="match status" value="1"/>
</dbReference>
<dbReference type="PROSITE" id="PS00624">
    <property type="entry name" value="GMC_OXRED_2"/>
    <property type="match status" value="1"/>
</dbReference>
<evidence type="ECO:0000256" key="3">
    <source>
        <dbReference type="ARBA" id="ARBA00022630"/>
    </source>
</evidence>
<proteinExistence type="inferred from homology"/>
<sequence length="536" mass="59557">MYDYIIVGAGSAGCVLAYRLSENPQNKVLLIEAGGKDSKLEIHVPAAYTKLNRTEVDWAFYTEPQKAVNGRRLFQPRGKVLGGSSSTNAMAYVRGNAKDYDDWAKIGCEGWSYQEVLPYFIKSENNENYDKVDKDFHGTGGLLNVRFPYSHYSVSEAFIEACMECGIPYNADFNGKTQEGTNFFQFTIKNYRRHSTAQAFLKPALARPNLKVITKGIVSRLIVKNDVAQGVEVAFGVAQREIFTANKEIILSAGSFGSPQILMLSGIGEKELLQKLGIEVVKDLPAVGKNLQDHCFAIVSSSAKVPTANNDLKLHNQIKGLLNYFLFKKGFATASPLEANAFLRLNSESDRPDMQFHFVPAHLGGYGVDLYNLDKYPRDSGYSILPTLLKPKSRGYVSLRSANPFDAPIIQPNYLAEQADVEQLIKGVQKAYEVMQAKAFDKCRKEFYFPKNINDKEAIAEHIRKTLECVYHPVGTCKMGKENDETSVVNNLLQVKGIEKLRVVDASVMPEIISGNTNAPTIMIAEKAADIILKNN</sequence>
<dbReference type="AlphaFoldDB" id="A0A2N3IJW2"/>
<dbReference type="Pfam" id="PF05199">
    <property type="entry name" value="GMC_oxred_C"/>
    <property type="match status" value="1"/>
</dbReference>
<evidence type="ECO:0000259" key="6">
    <source>
        <dbReference type="PROSITE" id="PS00624"/>
    </source>
</evidence>
<keyword evidence="8" id="KW-1185">Reference proteome</keyword>
<feature type="domain" description="Glucose-methanol-choline oxidoreductase N-terminal" evidence="6">
    <location>
        <begin position="254"/>
        <end position="268"/>
    </location>
</feature>
<dbReference type="SUPFAM" id="SSF51905">
    <property type="entry name" value="FAD/NAD(P)-binding domain"/>
    <property type="match status" value="1"/>
</dbReference>